<proteinExistence type="predicted"/>
<accession>A0ABY1UML9</accession>
<reference evidence="1" key="1">
    <citation type="submission" date="2016-09" db="EMBL/GenBank/DDBJ databases">
        <authorList>
            <consortium name="Pathogen Informatics"/>
            <person name="Sun Q."/>
            <person name="Inoue M."/>
        </authorList>
    </citation>
    <scope>NUCLEOTIDE SEQUENCE</scope>
</reference>
<dbReference type="Proteomes" id="UP000831156">
    <property type="component" value="Chromosome 10"/>
</dbReference>
<gene>
    <name evidence="1" type="ORF">PGABG01_1004600</name>
</gene>
<organism evidence="1 2">
    <name type="scientific">Plasmodium gaboni</name>
    <dbReference type="NCBI Taxonomy" id="647221"/>
    <lineage>
        <taxon>Eukaryota</taxon>
        <taxon>Sar</taxon>
        <taxon>Alveolata</taxon>
        <taxon>Apicomplexa</taxon>
        <taxon>Aconoidasida</taxon>
        <taxon>Haemosporida</taxon>
        <taxon>Plasmodiidae</taxon>
        <taxon>Plasmodium</taxon>
        <taxon>Plasmodium (Laverania)</taxon>
    </lineage>
</organism>
<name>A0ABY1UML9_9APIC</name>
<evidence type="ECO:0000313" key="2">
    <source>
        <dbReference type="Proteomes" id="UP000831156"/>
    </source>
</evidence>
<sequence length="330" mass="38651">MAAFKPYRFIIFDQQIKNNQFYKSIITQLNLSLLCKEIYLNEAFSCYQYEKLFLKNLVYYSVNNLGNGFNARRLKCSGQSSVDPGENKLEQLMNNEKINGNINQSKNVNAHINQSKNVNVHINQSKNVNNIYHNKCIDIPSDYHNTDESESMNHLNMMDDLEERHKNDPLYNLMIKNKNTKNKKLITQSDINNLVSFHIYDNKNKNTFKNILSLNDIYNIDHINILCLNNYKPILNILKNYSINKRISIYYPFYIINDDKNNKSQNNLYTKVADYCYNIVSDILPLRYKNINLSDIIRAIIINTELCHSEGNKNIEVLKFVDIMDIIGSN</sequence>
<evidence type="ECO:0000313" key="1">
    <source>
        <dbReference type="EMBL" id="SOV14619.1"/>
    </source>
</evidence>
<protein>
    <submittedName>
        <fullName evidence="1">Uncharacterized protein</fullName>
    </submittedName>
</protein>
<dbReference type="EMBL" id="LT969433">
    <property type="protein sequence ID" value="SOV14619.1"/>
    <property type="molecule type" value="Genomic_DNA"/>
</dbReference>
<keyword evidence="2" id="KW-1185">Reference proteome</keyword>